<dbReference type="EMBL" id="CAWYQH010000103">
    <property type="protein sequence ID" value="CAK8687012.1"/>
    <property type="molecule type" value="Genomic_DNA"/>
</dbReference>
<evidence type="ECO:0000256" key="1">
    <source>
        <dbReference type="SAM" id="MobiDB-lite"/>
    </source>
</evidence>
<sequence length="112" mass="12258">MGKLSDIANGMVNTFSMDPPKKAKPRKSSCRECEIMGGAASFSAVAYVWHLTKIGRIQPVTGAFVGSLFACFGAALITSFPPDSDTENVLEFREKKLAEERQKHDTIEEEST</sequence>
<accession>A0ABP0G746</accession>
<gene>
    <name evidence="2" type="ORF">CVLEPA_LOCUS19044</name>
</gene>
<keyword evidence="3" id="KW-1185">Reference proteome</keyword>
<feature type="region of interest" description="Disordered" evidence="1">
    <location>
        <begin position="1"/>
        <end position="26"/>
    </location>
</feature>
<proteinExistence type="predicted"/>
<protein>
    <submittedName>
        <fullName evidence="2">Uncharacterized protein</fullName>
    </submittedName>
</protein>
<dbReference type="Proteomes" id="UP001642483">
    <property type="component" value="Unassembled WGS sequence"/>
</dbReference>
<evidence type="ECO:0000313" key="3">
    <source>
        <dbReference type="Proteomes" id="UP001642483"/>
    </source>
</evidence>
<name>A0ABP0G746_CLALP</name>
<organism evidence="2 3">
    <name type="scientific">Clavelina lepadiformis</name>
    <name type="common">Light-bulb sea squirt</name>
    <name type="synonym">Ascidia lepadiformis</name>
    <dbReference type="NCBI Taxonomy" id="159417"/>
    <lineage>
        <taxon>Eukaryota</taxon>
        <taxon>Metazoa</taxon>
        <taxon>Chordata</taxon>
        <taxon>Tunicata</taxon>
        <taxon>Ascidiacea</taxon>
        <taxon>Aplousobranchia</taxon>
        <taxon>Clavelinidae</taxon>
        <taxon>Clavelina</taxon>
    </lineage>
</organism>
<evidence type="ECO:0000313" key="2">
    <source>
        <dbReference type="EMBL" id="CAK8687012.1"/>
    </source>
</evidence>
<reference evidence="2 3" key="1">
    <citation type="submission" date="2024-02" db="EMBL/GenBank/DDBJ databases">
        <authorList>
            <person name="Daric V."/>
            <person name="Darras S."/>
        </authorList>
    </citation>
    <scope>NUCLEOTIDE SEQUENCE [LARGE SCALE GENOMIC DNA]</scope>
</reference>
<comment type="caution">
    <text evidence="2">The sequence shown here is derived from an EMBL/GenBank/DDBJ whole genome shotgun (WGS) entry which is preliminary data.</text>
</comment>